<evidence type="ECO:0000313" key="2">
    <source>
        <dbReference type="EMBL" id="CAK0859222.1"/>
    </source>
</evidence>
<feature type="transmembrane region" description="Helical" evidence="1">
    <location>
        <begin position="53"/>
        <end position="73"/>
    </location>
</feature>
<keyword evidence="3" id="KW-1185">Reference proteome</keyword>
<feature type="transmembrane region" description="Helical" evidence="1">
    <location>
        <begin position="12"/>
        <end position="33"/>
    </location>
</feature>
<feature type="transmembrane region" description="Helical" evidence="1">
    <location>
        <begin position="212"/>
        <end position="230"/>
    </location>
</feature>
<gene>
    <name evidence="2" type="ORF">PCOR1329_LOCUS48650</name>
</gene>
<organism evidence="2 3">
    <name type="scientific">Prorocentrum cordatum</name>
    <dbReference type="NCBI Taxonomy" id="2364126"/>
    <lineage>
        <taxon>Eukaryota</taxon>
        <taxon>Sar</taxon>
        <taxon>Alveolata</taxon>
        <taxon>Dinophyceae</taxon>
        <taxon>Prorocentrales</taxon>
        <taxon>Prorocentraceae</taxon>
        <taxon>Prorocentrum</taxon>
    </lineage>
</organism>
<feature type="transmembrane region" description="Helical" evidence="1">
    <location>
        <begin position="104"/>
        <end position="129"/>
    </location>
</feature>
<keyword evidence="1" id="KW-1133">Transmembrane helix</keyword>
<keyword evidence="1" id="KW-0472">Membrane</keyword>
<dbReference type="EMBL" id="CAUYUJ010015878">
    <property type="protein sequence ID" value="CAK0859222.1"/>
    <property type="molecule type" value="Genomic_DNA"/>
</dbReference>
<protein>
    <submittedName>
        <fullName evidence="2">Uncharacterized protein</fullName>
    </submittedName>
</protein>
<name>A0ABN9UIA2_9DINO</name>
<reference evidence="2" key="1">
    <citation type="submission" date="2023-10" db="EMBL/GenBank/DDBJ databases">
        <authorList>
            <person name="Chen Y."/>
            <person name="Shah S."/>
            <person name="Dougan E. K."/>
            <person name="Thang M."/>
            <person name="Chan C."/>
        </authorList>
    </citation>
    <scope>NUCLEOTIDE SEQUENCE [LARGE SCALE GENOMIC DNA]</scope>
</reference>
<evidence type="ECO:0000256" key="1">
    <source>
        <dbReference type="SAM" id="Phobius"/>
    </source>
</evidence>
<keyword evidence="1" id="KW-0812">Transmembrane</keyword>
<accession>A0ABN9UIA2</accession>
<proteinExistence type="predicted"/>
<dbReference type="Proteomes" id="UP001189429">
    <property type="component" value="Unassembled WGS sequence"/>
</dbReference>
<comment type="caution">
    <text evidence="2">The sequence shown here is derived from an EMBL/GenBank/DDBJ whole genome shotgun (WGS) entry which is preliminary data.</text>
</comment>
<sequence length="252" mass="27550">MIDFSIVHVGPLMVFSGHLQYLLPHYYLLNALILATRAESEWILRNAVLQSQIITGGFEIVVAAAGSLGFVVTELFGRLLYRKCVATAPGTATSRSRTSANHNIGFFVATLALSSAAQLIQALFAFGMLPQEFDVPRLASLLPLEMVRLVQEQKYDSGPHADPDPTRVATLKYRDVALPLQLAVVALQVPAQQHLGTAWTLRNGVSPARYKIAAWLVSTAVAILLLSSNARVVNHLSRQRCPLEPSRLMVQV</sequence>
<evidence type="ECO:0000313" key="3">
    <source>
        <dbReference type="Proteomes" id="UP001189429"/>
    </source>
</evidence>